<dbReference type="SUPFAM" id="SSF53850">
    <property type="entry name" value="Periplasmic binding protein-like II"/>
    <property type="match status" value="1"/>
</dbReference>
<organism evidence="2 3">
    <name type="scientific">Treponema bryantii</name>
    <dbReference type="NCBI Taxonomy" id="163"/>
    <lineage>
        <taxon>Bacteria</taxon>
        <taxon>Pseudomonadati</taxon>
        <taxon>Spirochaetota</taxon>
        <taxon>Spirochaetia</taxon>
        <taxon>Spirochaetales</taxon>
        <taxon>Treponemataceae</taxon>
        <taxon>Treponema</taxon>
    </lineage>
</organism>
<reference evidence="2 3" key="1">
    <citation type="submission" date="2016-10" db="EMBL/GenBank/DDBJ databases">
        <authorList>
            <person name="de Groot N.N."/>
        </authorList>
    </citation>
    <scope>NUCLEOTIDE SEQUENCE [LARGE SCALE GENOMIC DNA]</scope>
    <source>
        <strain evidence="2 3">B25</strain>
    </source>
</reference>
<keyword evidence="1" id="KW-1133">Transmembrane helix</keyword>
<feature type="transmembrane region" description="Helical" evidence="1">
    <location>
        <begin position="26"/>
        <end position="46"/>
    </location>
</feature>
<evidence type="ECO:0000313" key="2">
    <source>
        <dbReference type="EMBL" id="SEQ03675.1"/>
    </source>
</evidence>
<evidence type="ECO:0000256" key="1">
    <source>
        <dbReference type="SAM" id="Phobius"/>
    </source>
</evidence>
<name>A0A1H9CR63_9SPIR</name>
<gene>
    <name evidence="2" type="ORF">SAMN04487977_102276</name>
</gene>
<dbReference type="EMBL" id="FOFU01000002">
    <property type="protein sequence ID" value="SEQ03675.1"/>
    <property type="molecule type" value="Genomic_DNA"/>
</dbReference>
<keyword evidence="3" id="KW-1185">Reference proteome</keyword>
<sequence length="411" mass="46389">MSKKSGKNKKNTKKFEIKKLFNKKTIIYSISTLCAILLIIGICVGVKINRKRKADRTVRVAFYGLSQEMTELLKAQIPQEENIILDFDVISEGDFDLQIIKAKYDMLFTWNGEITSALSGVAEDIPAKVLETIPSSLRNKKCIPIVLDHCELAFSTEVMNKIKLEIPMSYKSLTDYLNTAKGAVFSPFFCNGAENRILIDFIGALVMAKGGLSSYDKLIEELRKAENLESVIDVVLDGQNLTLHSILDELTTWPKEGLTHPAWFNGKGNDLLFFAEDKQLSCFFTLLSEHRKIPYNVIKNYESSLMPTDKNAENYGLIAPAVSVMLLSDNSNSKRYVGAFFTEDAQTLLSDKTALAPVHYRAQAYDRQADDVRFWAASCKGGAQPDLYYAVYQRRPDDLIKMCSEIRNYVR</sequence>
<proteinExistence type="predicted"/>
<dbReference type="OrthoDB" id="356894at2"/>
<evidence type="ECO:0000313" key="3">
    <source>
        <dbReference type="Proteomes" id="UP000182360"/>
    </source>
</evidence>
<keyword evidence="1" id="KW-0472">Membrane</keyword>
<dbReference type="Proteomes" id="UP000182360">
    <property type="component" value="Unassembled WGS sequence"/>
</dbReference>
<dbReference type="AlphaFoldDB" id="A0A1H9CR63"/>
<protein>
    <submittedName>
        <fullName evidence="2">Uncharacterized protein</fullName>
    </submittedName>
</protein>
<keyword evidence="1" id="KW-0812">Transmembrane</keyword>
<dbReference type="RefSeq" id="WP_074641370.1">
    <property type="nucleotide sequence ID" value="NZ_FOFU01000002.1"/>
</dbReference>
<accession>A0A1H9CR63</accession>